<gene>
    <name evidence="2" type="ORF">TBRA_LOCUS11178</name>
</gene>
<accession>A0A6H5IUS5</accession>
<protein>
    <submittedName>
        <fullName evidence="2">Uncharacterized protein</fullName>
    </submittedName>
</protein>
<organism evidence="2 3">
    <name type="scientific">Trichogramma brassicae</name>
    <dbReference type="NCBI Taxonomy" id="86971"/>
    <lineage>
        <taxon>Eukaryota</taxon>
        <taxon>Metazoa</taxon>
        <taxon>Ecdysozoa</taxon>
        <taxon>Arthropoda</taxon>
        <taxon>Hexapoda</taxon>
        <taxon>Insecta</taxon>
        <taxon>Pterygota</taxon>
        <taxon>Neoptera</taxon>
        <taxon>Endopterygota</taxon>
        <taxon>Hymenoptera</taxon>
        <taxon>Apocrita</taxon>
        <taxon>Proctotrupomorpha</taxon>
        <taxon>Chalcidoidea</taxon>
        <taxon>Trichogrammatidae</taxon>
        <taxon>Trichogramma</taxon>
    </lineage>
</organism>
<dbReference type="EMBL" id="CADCXV010000961">
    <property type="protein sequence ID" value="CAB0039437.1"/>
    <property type="molecule type" value="Genomic_DNA"/>
</dbReference>
<sequence length="256" mass="29925">MNEATHVELINLPQAEQTNLQPVRDETAHVEEVNQLQARNEAVQAEANNWQLVRDERDNSDDMSDIDDIGLNLDDAQIQQIAGLSTIDEWGLLEKRIIKCEQRRQELVGLKVDTEEWLRDFVNRRGEQGRELAGNLPERYEDLRETQEEAAKYFNDLQERRIAHEAALRERRAAERELREYQAETMRTSQEISRRLYEATEKLKRCTVGKGKKPQKNAEQQAIHEPRKQCPICGTKYVARGRDCPAVAFHYRFKKQ</sequence>
<dbReference type="AlphaFoldDB" id="A0A6H5IUS5"/>
<feature type="coiled-coil region" evidence="1">
    <location>
        <begin position="26"/>
        <end position="53"/>
    </location>
</feature>
<evidence type="ECO:0000256" key="1">
    <source>
        <dbReference type="SAM" id="Coils"/>
    </source>
</evidence>
<keyword evidence="3" id="KW-1185">Reference proteome</keyword>
<name>A0A6H5IUS5_9HYME</name>
<reference evidence="2 3" key="1">
    <citation type="submission" date="2020-02" db="EMBL/GenBank/DDBJ databases">
        <authorList>
            <person name="Ferguson B K."/>
        </authorList>
    </citation>
    <scope>NUCLEOTIDE SEQUENCE [LARGE SCALE GENOMIC DNA]</scope>
</reference>
<keyword evidence="1" id="KW-0175">Coiled coil</keyword>
<proteinExistence type="predicted"/>
<feature type="coiled-coil region" evidence="1">
    <location>
        <begin position="140"/>
        <end position="191"/>
    </location>
</feature>
<evidence type="ECO:0000313" key="3">
    <source>
        <dbReference type="Proteomes" id="UP000479190"/>
    </source>
</evidence>
<dbReference type="Proteomes" id="UP000479190">
    <property type="component" value="Unassembled WGS sequence"/>
</dbReference>
<evidence type="ECO:0000313" key="2">
    <source>
        <dbReference type="EMBL" id="CAB0039437.1"/>
    </source>
</evidence>